<dbReference type="AlphaFoldDB" id="A0A543CKR6"/>
<keyword evidence="1" id="KW-1133">Transmembrane helix</keyword>
<dbReference type="EMBL" id="VFOZ01000001">
    <property type="protein sequence ID" value="TQL97704.1"/>
    <property type="molecule type" value="Genomic_DNA"/>
</dbReference>
<evidence type="ECO:0000313" key="3">
    <source>
        <dbReference type="Proteomes" id="UP000316096"/>
    </source>
</evidence>
<gene>
    <name evidence="2" type="ORF">FB559_3305</name>
</gene>
<dbReference type="RefSeq" id="WP_141956398.1">
    <property type="nucleotide sequence ID" value="NZ_VFOZ01000001.1"/>
</dbReference>
<comment type="caution">
    <text evidence="2">The sequence shown here is derived from an EMBL/GenBank/DDBJ whole genome shotgun (WGS) entry which is preliminary data.</text>
</comment>
<evidence type="ECO:0000256" key="1">
    <source>
        <dbReference type="SAM" id="Phobius"/>
    </source>
</evidence>
<feature type="transmembrane region" description="Helical" evidence="1">
    <location>
        <begin position="7"/>
        <end position="24"/>
    </location>
</feature>
<name>A0A543CKR6_9ACTN</name>
<accession>A0A543CKR6</accession>
<keyword evidence="1" id="KW-0812">Transmembrane</keyword>
<dbReference type="Proteomes" id="UP000316096">
    <property type="component" value="Unassembled WGS sequence"/>
</dbReference>
<keyword evidence="3" id="KW-1185">Reference proteome</keyword>
<reference evidence="2 3" key="1">
    <citation type="submission" date="2019-06" db="EMBL/GenBank/DDBJ databases">
        <title>Sequencing the genomes of 1000 actinobacteria strains.</title>
        <authorList>
            <person name="Klenk H.-P."/>
        </authorList>
    </citation>
    <scope>NUCLEOTIDE SEQUENCE [LARGE SCALE GENOMIC DNA]</scope>
    <source>
        <strain evidence="2 3">DSM 102200</strain>
    </source>
</reference>
<evidence type="ECO:0000313" key="2">
    <source>
        <dbReference type="EMBL" id="TQL97704.1"/>
    </source>
</evidence>
<protein>
    <submittedName>
        <fullName evidence="2">Uncharacterized protein</fullName>
    </submittedName>
</protein>
<keyword evidence="1" id="KW-0472">Membrane</keyword>
<organism evidence="2 3">
    <name type="scientific">Actinoallomurus bryophytorum</name>
    <dbReference type="NCBI Taxonomy" id="1490222"/>
    <lineage>
        <taxon>Bacteria</taxon>
        <taxon>Bacillati</taxon>
        <taxon>Actinomycetota</taxon>
        <taxon>Actinomycetes</taxon>
        <taxon>Streptosporangiales</taxon>
        <taxon>Thermomonosporaceae</taxon>
        <taxon>Actinoallomurus</taxon>
    </lineage>
</organism>
<dbReference type="OrthoDB" id="9832976at2"/>
<proteinExistence type="predicted"/>
<feature type="transmembrane region" description="Helical" evidence="1">
    <location>
        <begin position="30"/>
        <end position="48"/>
    </location>
</feature>
<sequence>MIAGSVAFLLATGWSIIGLVIYGGEMVPNLIAELAGVSLEVAIVALIVERLMARHQRWQWDFAYRALAKRASEVFVDVVRLVFVHSSNEALHANLPRYGYFVQLAQQHLDELRSHIEGSATALDSSTHEEYRRMERRFSWCIRQLLEASTDSNARVDLYPLLSKIATSVFELLTQVDGDHRRILSVAESCVATASSSQLAHVEQGGIFTNRLAAQSLLLEELGSEYGQISSIAQDVDCDYSIPYFMIDYLLLAREEGVLG</sequence>